<dbReference type="SUPFAM" id="SSF81321">
    <property type="entry name" value="Family A G protein-coupled receptor-like"/>
    <property type="match status" value="1"/>
</dbReference>
<feature type="compositionally biased region" description="Gly residues" evidence="11">
    <location>
        <begin position="814"/>
        <end position="832"/>
    </location>
</feature>
<evidence type="ECO:0000256" key="9">
    <source>
        <dbReference type="ARBA" id="ARBA00023170"/>
    </source>
</evidence>
<dbReference type="GO" id="GO:0005886">
    <property type="term" value="C:plasma membrane"/>
    <property type="evidence" value="ECO:0007669"/>
    <property type="project" value="UniProtKB-SubCell"/>
</dbReference>
<feature type="compositionally biased region" description="Low complexity" evidence="11">
    <location>
        <begin position="903"/>
        <end position="923"/>
    </location>
</feature>
<evidence type="ECO:0000256" key="6">
    <source>
        <dbReference type="ARBA" id="ARBA00023040"/>
    </source>
</evidence>
<dbReference type="FunFam" id="1.20.1070.10:FF:000523">
    <property type="entry name" value="5-hydroxytryptamine receptor 2B"/>
    <property type="match status" value="1"/>
</dbReference>
<evidence type="ECO:0000256" key="2">
    <source>
        <dbReference type="ARBA" id="ARBA00010663"/>
    </source>
</evidence>
<feature type="region of interest" description="Disordered" evidence="11">
    <location>
        <begin position="864"/>
        <end position="932"/>
    </location>
</feature>
<evidence type="ECO:0000256" key="7">
    <source>
        <dbReference type="ARBA" id="ARBA00023136"/>
    </source>
</evidence>
<feature type="transmembrane region" description="Helical" evidence="12">
    <location>
        <begin position="1130"/>
        <end position="1152"/>
    </location>
</feature>
<evidence type="ECO:0000313" key="14">
    <source>
        <dbReference type="EMBL" id="CCF77366.1"/>
    </source>
</evidence>
<dbReference type="GO" id="GO:0004993">
    <property type="term" value="F:G protein-coupled serotonin receptor activity"/>
    <property type="evidence" value="ECO:0007669"/>
    <property type="project" value="TreeGrafter"/>
</dbReference>
<evidence type="ECO:0000256" key="4">
    <source>
        <dbReference type="ARBA" id="ARBA00022692"/>
    </source>
</evidence>
<feature type="transmembrane region" description="Helical" evidence="12">
    <location>
        <begin position="531"/>
        <end position="554"/>
    </location>
</feature>
<protein>
    <submittedName>
        <fullName evidence="14">Serotonin receptor</fullName>
    </submittedName>
</protein>
<feature type="region of interest" description="Disordered" evidence="11">
    <location>
        <begin position="336"/>
        <end position="359"/>
    </location>
</feature>
<dbReference type="GO" id="GO:0045202">
    <property type="term" value="C:synapse"/>
    <property type="evidence" value="ECO:0007669"/>
    <property type="project" value="GOC"/>
</dbReference>
<evidence type="ECO:0000256" key="5">
    <source>
        <dbReference type="ARBA" id="ARBA00022989"/>
    </source>
</evidence>
<dbReference type="AlphaFoldDB" id="I7JA47"/>
<dbReference type="PANTHER" id="PTHR24247">
    <property type="entry name" value="5-HYDROXYTRYPTAMINE RECEPTOR"/>
    <property type="match status" value="1"/>
</dbReference>
<dbReference type="InterPro" id="IPR000276">
    <property type="entry name" value="GPCR_Rhodpsn"/>
</dbReference>
<feature type="region of interest" description="Disordered" evidence="11">
    <location>
        <begin position="967"/>
        <end position="1006"/>
    </location>
</feature>
<reference evidence="14" key="1">
    <citation type="submission" date="2012-01" db="EMBL/GenBank/DDBJ databases">
        <title>Molecular and pharmacological characterization of 5-HT2 and 5-HT7 receptors in the salivary glands of the blowfly Calliphora vicina.</title>
        <authorList>
            <person name="Roeser C."/>
            <person name="Baumann A."/>
            <person name="Walz B."/>
            <person name="Baumann O."/>
            <person name="Blenau W."/>
        </authorList>
    </citation>
    <scope>NUCLEOTIDE SEQUENCE</scope>
    <source>
        <tissue evidence="14">Head</tissue>
    </source>
</reference>
<dbReference type="GO" id="GO:0030594">
    <property type="term" value="F:neurotransmitter receptor activity"/>
    <property type="evidence" value="ECO:0007669"/>
    <property type="project" value="TreeGrafter"/>
</dbReference>
<comment type="subcellular location">
    <subcellularLocation>
        <location evidence="1">Cell membrane</location>
        <topology evidence="1">Multi-pass membrane protein</topology>
    </subcellularLocation>
</comment>
<evidence type="ECO:0000259" key="13">
    <source>
        <dbReference type="PROSITE" id="PS50262"/>
    </source>
</evidence>
<sequence>MDLQQRLGPRPTTTTTREASETATASRTTTASLLYDTKAATKHTSAFQTLHKLSTTSNSFATTATPATTTTTNAPNSASNNKNNEEFYDTVCWQETKTDMDVNDNNDNAENEVLAREQEHEQKESLFKIWCEQAAGTSPMENDETERPEITRHYADDKDKPGVEEGATKSLAQTFRCILETFETTAAKTTTNNTTIQYSCYNTDMPDYLYYPSNSTSNTNNLSSFTHQHEHQQLQFVNETERNVNSSISSSISNSISNNTILPSFNSHEHEQQQTSTTNTFLQKCRTHIKLIVEDVAEPIKEFQISLKSKPHQERLHPPLQQHLYAATEATQSWQTDHYSTATSNSSSSSFLTPSDTFINPNQPNLSDSQIILQNSSFESLIPAAFNSPSSSLANRCQPVVQNLSIYCQQPSAIFSSLPSPTNILPHKVKCFLTNTLTELTTNASYSAQLQDYLPTLGLASVANAEDHMNQSLYSSSNWLEDPWPWSMAVMNSTLVNSSSTLSALSSADTNMTNLTTLDGDLTVPIKGFDWSFLFVIFFIFAGGLGNILVCLAVALDRRLQNVTNYFLFSLAIADLLVSLFVMPLGAIPAFLGYWPLGFTWCNIYVTCDVMACSSSILHMCFISLGRYLGIRNPLGSRHRSTKRLAGMKIAIVWLMAMIVSSSITVLGLVNEKNIMPQSNVCVINNRAFFVFGSLVAFYIPMVMMVITYALTIPLLRKKARFAAEHPESELFRRLGGRFTIRPQHSQQQLQMHSSFSSNSSYNKYCLGGGASDSNRNFNNDYNDKQHQQQQYQHHRSSSSSNFSNGTATSRLGAGSGRNGRQGNGSNGGGIVGNDDDDGPMAAAATANTCRNAANFRSGILRHSSSSSLRNKPTSFKVIVASPTNERNNDKRRISSHTHSQQHSHQLQQQTTNLSTSSSALLTPHHHHHQETNNYWRSSHAGNANLMDSHPNRSSSVRINRSNNLTQLGFASSSTPNNKNKNNNINSNSNNNNNKRNKTSLSMQPLRFSLRRNSPDERGGGRVGADVGIATLTGNSNMGNCSPSVMADGHHTSFQHHHHHLHYSTTCEQSTQTPNSISRETRRNRKLKVLRFNFNKVATPTLNLRFLNNRNKRNNLSANAVATEQKATKVLGLVFFTFVLCWSPFFILNIIFAACPECEVPEHVVNTCLWLGYVSSTINPIIYTIFNRTFRAAFIRLLKCNCER</sequence>
<keyword evidence="10" id="KW-0807">Transducer</keyword>
<dbReference type="GO" id="GO:0007187">
    <property type="term" value="P:G protein-coupled receptor signaling pathway, coupled to cyclic nucleotide second messenger"/>
    <property type="evidence" value="ECO:0007669"/>
    <property type="project" value="TreeGrafter"/>
</dbReference>
<dbReference type="GO" id="GO:0030425">
    <property type="term" value="C:dendrite"/>
    <property type="evidence" value="ECO:0007669"/>
    <property type="project" value="TreeGrafter"/>
</dbReference>
<keyword evidence="4 12" id="KW-0812">Transmembrane</keyword>
<keyword evidence="6" id="KW-0297">G-protein coupled receptor</keyword>
<proteinExistence type="evidence at transcript level"/>
<feature type="transmembrane region" description="Helical" evidence="12">
    <location>
        <begin position="566"/>
        <end position="592"/>
    </location>
</feature>
<feature type="compositionally biased region" description="Low complexity" evidence="11">
    <location>
        <begin position="62"/>
        <end position="81"/>
    </location>
</feature>
<comment type="similarity">
    <text evidence="2">Belongs to the G-protein coupled receptor 1 family.</text>
</comment>
<dbReference type="InterPro" id="IPR017452">
    <property type="entry name" value="GPCR_Rhodpsn_7TM"/>
</dbReference>
<dbReference type="Pfam" id="PF00001">
    <property type="entry name" value="7tm_1"/>
    <property type="match status" value="2"/>
</dbReference>
<evidence type="ECO:0000256" key="12">
    <source>
        <dbReference type="SAM" id="Phobius"/>
    </source>
</evidence>
<feature type="region of interest" description="Disordered" evidence="11">
    <location>
        <begin position="1"/>
        <end position="30"/>
    </location>
</feature>
<feature type="compositionally biased region" description="Low complexity" evidence="11">
    <location>
        <begin position="12"/>
        <end position="30"/>
    </location>
</feature>
<gene>
    <name evidence="14" type="primary">5-HT2alpha</name>
</gene>
<evidence type="ECO:0000256" key="10">
    <source>
        <dbReference type="ARBA" id="ARBA00023224"/>
    </source>
</evidence>
<dbReference type="GO" id="GO:0051378">
    <property type="term" value="F:serotonin binding"/>
    <property type="evidence" value="ECO:0007669"/>
    <property type="project" value="TreeGrafter"/>
</dbReference>
<feature type="region of interest" description="Disordered" evidence="11">
    <location>
        <begin position="62"/>
        <end position="85"/>
    </location>
</feature>
<keyword evidence="5 12" id="KW-1133">Transmembrane helix</keyword>
<dbReference type="PANTHER" id="PTHR24247:SF228">
    <property type="entry name" value="5-HYDROXYTRYPTAMINE (SEROTONIN) RECEPTOR 2A, ISOFORM B"/>
    <property type="match status" value="1"/>
</dbReference>
<dbReference type="GO" id="GO:0007210">
    <property type="term" value="P:serotonin receptor signaling pathway"/>
    <property type="evidence" value="ECO:0007669"/>
    <property type="project" value="TreeGrafter"/>
</dbReference>
<name>I7JA47_CALVI</name>
<feature type="transmembrane region" description="Helical" evidence="12">
    <location>
        <begin position="604"/>
        <end position="629"/>
    </location>
</feature>
<feature type="transmembrane region" description="Helical" evidence="12">
    <location>
        <begin position="650"/>
        <end position="670"/>
    </location>
</feature>
<keyword evidence="3" id="KW-1003">Cell membrane</keyword>
<dbReference type="EMBL" id="HE657271">
    <property type="protein sequence ID" value="CCF77366.1"/>
    <property type="molecule type" value="mRNA"/>
</dbReference>
<feature type="transmembrane region" description="Helical" evidence="12">
    <location>
        <begin position="1164"/>
        <end position="1186"/>
    </location>
</feature>
<feature type="compositionally biased region" description="Low complexity" evidence="11">
    <location>
        <begin position="972"/>
        <end position="994"/>
    </location>
</feature>
<organism evidence="14">
    <name type="scientific">Calliphora vicina</name>
    <name type="common">Blue blowfly</name>
    <name type="synonym">Calliphora erythrocephala</name>
    <dbReference type="NCBI Taxonomy" id="7373"/>
    <lineage>
        <taxon>Eukaryota</taxon>
        <taxon>Metazoa</taxon>
        <taxon>Ecdysozoa</taxon>
        <taxon>Arthropoda</taxon>
        <taxon>Hexapoda</taxon>
        <taxon>Insecta</taxon>
        <taxon>Pterygota</taxon>
        <taxon>Neoptera</taxon>
        <taxon>Endopterygota</taxon>
        <taxon>Diptera</taxon>
        <taxon>Brachycera</taxon>
        <taxon>Muscomorpha</taxon>
        <taxon>Oestroidea</taxon>
        <taxon>Calliphoridae</taxon>
        <taxon>Calliphorinae</taxon>
        <taxon>Calliphora</taxon>
    </lineage>
</organism>
<evidence type="ECO:0000256" key="11">
    <source>
        <dbReference type="SAM" id="MobiDB-lite"/>
    </source>
</evidence>
<feature type="transmembrane region" description="Helical" evidence="12">
    <location>
        <begin position="690"/>
        <end position="711"/>
    </location>
</feature>
<keyword evidence="7 12" id="KW-0472">Membrane</keyword>
<feature type="domain" description="G-protein coupled receptors family 1 profile" evidence="13">
    <location>
        <begin position="546"/>
        <end position="1183"/>
    </location>
</feature>
<keyword evidence="8" id="KW-1015">Disulfide bond</keyword>
<accession>I7JA47</accession>
<dbReference type="GO" id="GO:0007268">
    <property type="term" value="P:chemical synaptic transmission"/>
    <property type="evidence" value="ECO:0007669"/>
    <property type="project" value="TreeGrafter"/>
</dbReference>
<evidence type="ECO:0000256" key="1">
    <source>
        <dbReference type="ARBA" id="ARBA00004651"/>
    </source>
</evidence>
<dbReference type="Gene3D" id="1.20.1070.10">
    <property type="entry name" value="Rhodopsin 7-helix transmembrane proteins"/>
    <property type="match status" value="2"/>
</dbReference>
<dbReference type="PROSITE" id="PS50262">
    <property type="entry name" value="G_PROTEIN_RECEP_F1_2"/>
    <property type="match status" value="1"/>
</dbReference>
<evidence type="ECO:0000256" key="8">
    <source>
        <dbReference type="ARBA" id="ARBA00023157"/>
    </source>
</evidence>
<feature type="region of interest" description="Disordered" evidence="11">
    <location>
        <begin position="776"/>
        <end position="843"/>
    </location>
</feature>
<dbReference type="SMART" id="SM01381">
    <property type="entry name" value="7TM_GPCR_Srsx"/>
    <property type="match status" value="1"/>
</dbReference>
<dbReference type="FunFam" id="1.20.1070.10:FF:000367">
    <property type="entry name" value="Serotonin receptor 5-HT2 subtype"/>
    <property type="match status" value="1"/>
</dbReference>
<keyword evidence="9 14" id="KW-0675">Receptor</keyword>
<evidence type="ECO:0000256" key="3">
    <source>
        <dbReference type="ARBA" id="ARBA00022475"/>
    </source>
</evidence>
<dbReference type="PRINTS" id="PR00237">
    <property type="entry name" value="GPCRRHODOPSN"/>
</dbReference>
<feature type="compositionally biased region" description="Low complexity" evidence="11">
    <location>
        <begin position="340"/>
        <end position="357"/>
    </location>
</feature>